<gene>
    <name evidence="2" type="ORF">J34TS1_45120</name>
</gene>
<dbReference type="InterPro" id="IPR003781">
    <property type="entry name" value="CoA-bd"/>
</dbReference>
<evidence type="ECO:0000259" key="1">
    <source>
        <dbReference type="SMART" id="SM00881"/>
    </source>
</evidence>
<dbReference type="EMBL" id="BORT01000024">
    <property type="protein sequence ID" value="GIO49747.1"/>
    <property type="molecule type" value="Genomic_DNA"/>
</dbReference>
<feature type="domain" description="CoA-binding" evidence="1">
    <location>
        <begin position="15"/>
        <end position="109"/>
    </location>
</feature>
<sequence length="146" mass="16000">MAFENPTRDEIRGILENAGNIAVVGLSDKTDRTSYMVAQAMQNRGYRIIPVNPTVAGQTILGETCYASLKDIPEPVDIVNVFRRSEYCADIAREAAEIKANVLWLQLGIVSDEAAAIAEENGMIAIMDRCIKVEEAVTQPDRSKKG</sequence>
<accession>A0A919YK36</accession>
<evidence type="ECO:0000313" key="2">
    <source>
        <dbReference type="EMBL" id="GIO49747.1"/>
    </source>
</evidence>
<dbReference type="PANTHER" id="PTHR33303">
    <property type="entry name" value="CYTOPLASMIC PROTEIN-RELATED"/>
    <property type="match status" value="1"/>
</dbReference>
<organism evidence="2 3">
    <name type="scientific">Paenibacillus azoreducens</name>
    <dbReference type="NCBI Taxonomy" id="116718"/>
    <lineage>
        <taxon>Bacteria</taxon>
        <taxon>Bacillati</taxon>
        <taxon>Bacillota</taxon>
        <taxon>Bacilli</taxon>
        <taxon>Bacillales</taxon>
        <taxon>Paenibacillaceae</taxon>
        <taxon>Paenibacillus</taxon>
    </lineage>
</organism>
<keyword evidence="3" id="KW-1185">Reference proteome</keyword>
<dbReference type="Proteomes" id="UP000682811">
    <property type="component" value="Unassembled WGS sequence"/>
</dbReference>
<proteinExistence type="predicted"/>
<evidence type="ECO:0000313" key="3">
    <source>
        <dbReference type="Proteomes" id="UP000682811"/>
    </source>
</evidence>
<dbReference type="InterPro" id="IPR036291">
    <property type="entry name" value="NAD(P)-bd_dom_sf"/>
</dbReference>
<dbReference type="RefSeq" id="WP_212980130.1">
    <property type="nucleotide sequence ID" value="NZ_AP025343.1"/>
</dbReference>
<protein>
    <submittedName>
        <fullName evidence="2">CoA-binding protein</fullName>
    </submittedName>
</protein>
<name>A0A919YK36_9BACL</name>
<dbReference type="SUPFAM" id="SSF51735">
    <property type="entry name" value="NAD(P)-binding Rossmann-fold domains"/>
    <property type="match status" value="1"/>
</dbReference>
<dbReference type="SMART" id="SM00881">
    <property type="entry name" value="CoA_binding"/>
    <property type="match status" value="1"/>
</dbReference>
<comment type="caution">
    <text evidence="2">The sequence shown here is derived from an EMBL/GenBank/DDBJ whole genome shotgun (WGS) entry which is preliminary data.</text>
</comment>
<dbReference type="Gene3D" id="3.40.50.720">
    <property type="entry name" value="NAD(P)-binding Rossmann-like Domain"/>
    <property type="match status" value="1"/>
</dbReference>
<reference evidence="2 3" key="1">
    <citation type="submission" date="2021-03" db="EMBL/GenBank/DDBJ databases">
        <title>Antimicrobial resistance genes in bacteria isolated from Japanese honey, and their potential for conferring macrolide and lincosamide resistance in the American foulbrood pathogen Paenibacillus larvae.</title>
        <authorList>
            <person name="Okamoto M."/>
            <person name="Kumagai M."/>
            <person name="Kanamori H."/>
            <person name="Takamatsu D."/>
        </authorList>
    </citation>
    <scope>NUCLEOTIDE SEQUENCE [LARGE SCALE GENOMIC DNA]</scope>
    <source>
        <strain evidence="2 3">J34TS1</strain>
    </source>
</reference>
<dbReference type="AlphaFoldDB" id="A0A919YK36"/>
<dbReference type="PANTHER" id="PTHR33303:SF2">
    <property type="entry name" value="COA-BINDING DOMAIN-CONTAINING PROTEIN"/>
    <property type="match status" value="1"/>
</dbReference>
<dbReference type="Pfam" id="PF13380">
    <property type="entry name" value="CoA_binding_2"/>
    <property type="match status" value="1"/>
</dbReference>